<feature type="region of interest" description="Disordered" evidence="1">
    <location>
        <begin position="929"/>
        <end position="1014"/>
    </location>
</feature>
<dbReference type="Proteomes" id="UP001303115">
    <property type="component" value="Unassembled WGS sequence"/>
</dbReference>
<dbReference type="AlphaFoldDB" id="A0AAN6PGQ3"/>
<organism evidence="4 5">
    <name type="scientific">Parachaetomium inaequale</name>
    <dbReference type="NCBI Taxonomy" id="2588326"/>
    <lineage>
        <taxon>Eukaryota</taxon>
        <taxon>Fungi</taxon>
        <taxon>Dikarya</taxon>
        <taxon>Ascomycota</taxon>
        <taxon>Pezizomycotina</taxon>
        <taxon>Sordariomycetes</taxon>
        <taxon>Sordariomycetidae</taxon>
        <taxon>Sordariales</taxon>
        <taxon>Chaetomiaceae</taxon>
        <taxon>Parachaetomium</taxon>
    </lineage>
</organism>
<evidence type="ECO:0000259" key="3">
    <source>
        <dbReference type="Pfam" id="PF13087"/>
    </source>
</evidence>
<feature type="domain" description="DNA2/NAM7 helicase-like C-terminal" evidence="3">
    <location>
        <begin position="555"/>
        <end position="754"/>
    </location>
</feature>
<keyword evidence="5" id="KW-1185">Reference proteome</keyword>
<evidence type="ECO:0000313" key="5">
    <source>
        <dbReference type="Proteomes" id="UP001303115"/>
    </source>
</evidence>
<dbReference type="Gene3D" id="3.40.50.300">
    <property type="entry name" value="P-loop containing nucleotide triphosphate hydrolases"/>
    <property type="match status" value="2"/>
</dbReference>
<dbReference type="EMBL" id="MU854372">
    <property type="protein sequence ID" value="KAK4040653.1"/>
    <property type="molecule type" value="Genomic_DNA"/>
</dbReference>
<feature type="compositionally biased region" description="Basic and acidic residues" evidence="1">
    <location>
        <begin position="950"/>
        <end position="1006"/>
    </location>
</feature>
<dbReference type="GO" id="GO:0004386">
    <property type="term" value="F:helicase activity"/>
    <property type="evidence" value="ECO:0007669"/>
    <property type="project" value="InterPro"/>
</dbReference>
<evidence type="ECO:0000259" key="2">
    <source>
        <dbReference type="Pfam" id="PF13086"/>
    </source>
</evidence>
<dbReference type="SUPFAM" id="SSF52540">
    <property type="entry name" value="P-loop containing nucleoside triphosphate hydrolases"/>
    <property type="match status" value="1"/>
</dbReference>
<proteinExistence type="predicted"/>
<dbReference type="InterPro" id="IPR041679">
    <property type="entry name" value="DNA2/NAM7-like_C"/>
</dbReference>
<dbReference type="GO" id="GO:0016787">
    <property type="term" value="F:hydrolase activity"/>
    <property type="evidence" value="ECO:0007669"/>
    <property type="project" value="UniProtKB-KW"/>
</dbReference>
<dbReference type="InterPro" id="IPR027417">
    <property type="entry name" value="P-loop_NTPase"/>
</dbReference>
<keyword evidence="4" id="KW-0378">Hydrolase</keyword>
<feature type="compositionally biased region" description="Low complexity" evidence="1">
    <location>
        <begin position="155"/>
        <end position="175"/>
    </location>
</feature>
<evidence type="ECO:0000313" key="4">
    <source>
        <dbReference type="EMBL" id="KAK4040653.1"/>
    </source>
</evidence>
<feature type="domain" description="DNA2/NAM7 helicase helicase" evidence="2">
    <location>
        <begin position="278"/>
        <end position="544"/>
    </location>
</feature>
<reference evidence="5" key="1">
    <citation type="journal article" date="2023" name="Mol. Phylogenet. Evol.">
        <title>Genome-scale phylogeny and comparative genomics of the fungal order Sordariales.</title>
        <authorList>
            <person name="Hensen N."/>
            <person name="Bonometti L."/>
            <person name="Westerberg I."/>
            <person name="Brannstrom I.O."/>
            <person name="Guillou S."/>
            <person name="Cros-Aarteil S."/>
            <person name="Calhoun S."/>
            <person name="Haridas S."/>
            <person name="Kuo A."/>
            <person name="Mondo S."/>
            <person name="Pangilinan J."/>
            <person name="Riley R."/>
            <person name="LaButti K."/>
            <person name="Andreopoulos B."/>
            <person name="Lipzen A."/>
            <person name="Chen C."/>
            <person name="Yan M."/>
            <person name="Daum C."/>
            <person name="Ng V."/>
            <person name="Clum A."/>
            <person name="Steindorff A."/>
            <person name="Ohm R.A."/>
            <person name="Martin F."/>
            <person name="Silar P."/>
            <person name="Natvig D.O."/>
            <person name="Lalanne C."/>
            <person name="Gautier V."/>
            <person name="Ament-Velasquez S.L."/>
            <person name="Kruys A."/>
            <person name="Hutchinson M.I."/>
            <person name="Powell A.J."/>
            <person name="Barry K."/>
            <person name="Miller A.N."/>
            <person name="Grigoriev I.V."/>
            <person name="Debuchy R."/>
            <person name="Gladieux P."/>
            <person name="Hiltunen Thoren M."/>
            <person name="Johannesson H."/>
        </authorList>
    </citation>
    <scope>NUCLEOTIDE SEQUENCE [LARGE SCALE GENOMIC DNA]</scope>
    <source>
        <strain evidence="5">CBS 284.82</strain>
    </source>
</reference>
<protein>
    <submittedName>
        <fullName evidence="4">P-loop containing nucleoside triphosphate hydrolase protein</fullName>
    </submittedName>
</protein>
<dbReference type="InterPro" id="IPR045055">
    <property type="entry name" value="DNA2/NAM7-like"/>
</dbReference>
<feature type="region of interest" description="Disordered" evidence="1">
    <location>
        <begin position="137"/>
        <end position="190"/>
    </location>
</feature>
<accession>A0AAN6PGQ3</accession>
<name>A0AAN6PGQ3_9PEZI</name>
<dbReference type="InterPro" id="IPR041677">
    <property type="entry name" value="DNA2/NAM7_AAA_11"/>
</dbReference>
<evidence type="ECO:0000256" key="1">
    <source>
        <dbReference type="SAM" id="MobiDB-lite"/>
    </source>
</evidence>
<sequence>MPPSLKPLRAFDGVEEFARRHKAGTEAEFEATQKQVDAINKEDNKFQAWVVSKTRQTPKRSEYLVVVQPGPDGERKIPQQGEPAKLRIVFGDNSVTRFWDARRIENPLLSATAGFPDKTAAFKVTVHIAEAHDGVHTLMDTSETPNRTECDPDKTSSIGTPGSDSSDSGIGDCTGRGTPEPTQPSHGEIDFTNSNSVHVNFLLSASEATKNAELTALEMLSGRYINASERQLHAFNFFVTLRNPEFVVDLHEAIPHMMGAMDDPSWPDSPLGKKFALLNPQQKAAYIHGFRNLPCGISILPGGPGAGKTHFNLFTIVMAQSQPLPRPVMFRGRPEKRCAKVLFIVDMNSPVDDVANRMLALYKDLGMKKLVIRMKGWGAEVRSSNRLNAAEDAASGEDMQVDFANQFLRTANAMSLGSAPRSCQAPSLDEAAWQRYDEHKDTMYEGIAQYLAGELWENSEVVPQRFRRMVYNLYRDTLGAADFIATTPVAASNHFHGMFKPDLVFFDESPHARDLTNLIAIANFDPIAWIFCGDYRQTVPYVGSDADNIYREQMQISFMERAAVADRIPYELLVNHRAFGGLHELASIMWYGSRMISGNDRNPLSLAHVQNYLSKFVGGRVCTVPRVLVHLKNCAPEGRSGTSAWNPAHTAWVMARVLELLNDADFKDSKDGRPGTILIITPYKKAYNEYKNEVKQLPHWAQKRVEARTVDVCQGHEADFVFLDLVKEKSTKFLDDPNRLCVALTRARLGEVVMMHPNLPQSTTFQRNSQNLRPIYKLCQQAGQVAFVDPATIPAVSRRPETPVSEAVPSIIPDAISETASTTTRSTATPASVHSELAESIHSGLDKSDHSELGNSAHSRLDKVVALDQITAPANDMTCLAQNGDKKLVIHDAAPVVAYTATTKHSQEVAQMDGGEAWWSKVMGASAKKSTVHPDQATKKAEANPVSSTTDDKKIAEGAEETRKKPEDDARNKAEEEARKKMEEARQKAEEAARQKAEEEERKEAAWKPWNAATARPGETLAMLGAMFARKA</sequence>
<dbReference type="Pfam" id="PF13087">
    <property type="entry name" value="AAA_12"/>
    <property type="match status" value="1"/>
</dbReference>
<dbReference type="PANTHER" id="PTHR10887:SF495">
    <property type="entry name" value="HELICASE SENATAXIN ISOFORM X1-RELATED"/>
    <property type="match status" value="1"/>
</dbReference>
<dbReference type="PANTHER" id="PTHR10887">
    <property type="entry name" value="DNA2/NAM7 HELICASE FAMILY"/>
    <property type="match status" value="1"/>
</dbReference>
<dbReference type="Pfam" id="PF13086">
    <property type="entry name" value="AAA_11"/>
    <property type="match status" value="1"/>
</dbReference>
<comment type="caution">
    <text evidence="4">The sequence shown here is derived from an EMBL/GenBank/DDBJ whole genome shotgun (WGS) entry which is preliminary data.</text>
</comment>
<gene>
    <name evidence="4" type="ORF">C8A01DRAFT_35306</name>
</gene>